<reference evidence="1" key="1">
    <citation type="submission" date="2022-08" db="EMBL/GenBank/DDBJ databases">
        <title>Genome sequencing of akame (Lates japonicus).</title>
        <authorList>
            <person name="Hashiguchi Y."/>
            <person name="Takahashi H."/>
        </authorList>
    </citation>
    <scope>NUCLEOTIDE SEQUENCE</scope>
    <source>
        <strain evidence="1">Kochi</strain>
    </source>
</reference>
<dbReference type="EMBL" id="BRZM01000144">
    <property type="protein sequence ID" value="GLD68650.1"/>
    <property type="molecule type" value="Genomic_DNA"/>
</dbReference>
<sequence length="184" mass="21253">MLLPLPTEPKHLGVTGTKQLRRALEINPDDGVLMTILALKLGTYNKHQEAEDLIERAEELFQQGLGKFIKVREKICQIFHHRTANFHLYHTKQEVEAIEHYAQKLKADRRATLKRQSFMGRLFVGAGDGRRLSKRQEAMGRLRSVEYSMTERTTEGTGFYEKALDCDENNDEYLSALCELMELQ</sequence>
<comment type="caution">
    <text evidence="1">The sequence shown here is derived from an EMBL/GenBank/DDBJ whole genome shotgun (WGS) entry which is preliminary data.</text>
</comment>
<dbReference type="Proteomes" id="UP001279410">
    <property type="component" value="Unassembled WGS sequence"/>
</dbReference>
<proteinExistence type="predicted"/>
<name>A0AAD3NA38_LATJO</name>
<gene>
    <name evidence="1" type="ORF">AKAME5_001996300</name>
</gene>
<keyword evidence="2" id="KW-1185">Reference proteome</keyword>
<dbReference type="SUPFAM" id="SSF48452">
    <property type="entry name" value="TPR-like"/>
    <property type="match status" value="1"/>
</dbReference>
<evidence type="ECO:0000313" key="2">
    <source>
        <dbReference type="Proteomes" id="UP001279410"/>
    </source>
</evidence>
<organism evidence="1 2">
    <name type="scientific">Lates japonicus</name>
    <name type="common">Japanese lates</name>
    <dbReference type="NCBI Taxonomy" id="270547"/>
    <lineage>
        <taxon>Eukaryota</taxon>
        <taxon>Metazoa</taxon>
        <taxon>Chordata</taxon>
        <taxon>Craniata</taxon>
        <taxon>Vertebrata</taxon>
        <taxon>Euteleostomi</taxon>
        <taxon>Actinopterygii</taxon>
        <taxon>Neopterygii</taxon>
        <taxon>Teleostei</taxon>
        <taxon>Neoteleostei</taxon>
        <taxon>Acanthomorphata</taxon>
        <taxon>Carangaria</taxon>
        <taxon>Carangaria incertae sedis</taxon>
        <taxon>Centropomidae</taxon>
        <taxon>Lates</taxon>
    </lineage>
</organism>
<protein>
    <submittedName>
        <fullName evidence="1">Interferon-induced protein with tetratricopeptide repeats 5-like isoform X2</fullName>
    </submittedName>
</protein>
<dbReference type="AlphaFoldDB" id="A0AAD3NA38"/>
<dbReference type="Gene3D" id="1.25.40.10">
    <property type="entry name" value="Tetratricopeptide repeat domain"/>
    <property type="match status" value="1"/>
</dbReference>
<dbReference type="InterPro" id="IPR011990">
    <property type="entry name" value="TPR-like_helical_dom_sf"/>
</dbReference>
<evidence type="ECO:0000313" key="1">
    <source>
        <dbReference type="EMBL" id="GLD68650.1"/>
    </source>
</evidence>
<accession>A0AAD3NA38</accession>